<dbReference type="EMBL" id="OZ019903">
    <property type="protein sequence ID" value="CAK9196369.1"/>
    <property type="molecule type" value="Genomic_DNA"/>
</dbReference>
<protein>
    <recommendedName>
        <fullName evidence="7">Chlorophyll a-b binding protein, chloroplastic</fullName>
    </recommendedName>
</protein>
<dbReference type="Pfam" id="PF00504">
    <property type="entry name" value="Chloroa_b-bind"/>
    <property type="match status" value="1"/>
</dbReference>
<keyword evidence="6 7" id="KW-0157">Chromophore</keyword>
<dbReference type="InterPro" id="IPR022796">
    <property type="entry name" value="Chloroa_b-bind"/>
</dbReference>
<evidence type="ECO:0000256" key="1">
    <source>
        <dbReference type="ARBA" id="ARBA00004334"/>
    </source>
</evidence>
<evidence type="ECO:0000256" key="3">
    <source>
        <dbReference type="ARBA" id="ARBA00022528"/>
    </source>
</evidence>
<keyword evidence="9" id="KW-1185">Reference proteome</keyword>
<dbReference type="PANTHER" id="PTHR21649">
    <property type="entry name" value="CHLOROPHYLL A/B BINDING PROTEIN"/>
    <property type="match status" value="1"/>
</dbReference>
<name>A0ABP0TH71_9BRYO</name>
<sequence>MAASVLSSARCLSGASNTFGLGSNNAGAGAGQTVRRYSVVQVNAIAEKTSADTEVPQDVLEYAKSLPGISQPFPNIFDPAALLARAASSRQPIRELRRWREAEITHGRVAMLASLGFIVQEQLEDFPVFYNIDGHITGPAIYHFQQVEARGAVFWEPLIFVIALCEAYRVGLGWANPRSEDFNFLREDYEPGNLGFDPLGLLPSDPAAKKDLQTKELNNGRLAMIAIAAFVVQELVSGEEVFAHTFKKLGL</sequence>
<accession>A0ABP0TH71</accession>
<keyword evidence="7" id="KW-0793">Thylakoid</keyword>
<dbReference type="InterPro" id="IPR001344">
    <property type="entry name" value="Chloro_AB-bd_pln"/>
</dbReference>
<evidence type="ECO:0000313" key="8">
    <source>
        <dbReference type="EMBL" id="CAK9196369.1"/>
    </source>
</evidence>
<evidence type="ECO:0000256" key="6">
    <source>
        <dbReference type="ARBA" id="ARBA00022991"/>
    </source>
</evidence>
<evidence type="ECO:0000256" key="5">
    <source>
        <dbReference type="ARBA" id="ARBA00022640"/>
    </source>
</evidence>
<evidence type="ECO:0000256" key="4">
    <source>
        <dbReference type="ARBA" id="ARBA00022531"/>
    </source>
</evidence>
<keyword evidence="3 7" id="KW-0150">Chloroplast</keyword>
<keyword evidence="2 7" id="KW-0148">Chlorophyll</keyword>
<comment type="similarity">
    <text evidence="7">Belongs to the light-harvesting chlorophyll a/b-binding (LHC) protein family.</text>
</comment>
<organism evidence="8 9">
    <name type="scientific">Sphagnum troendelagicum</name>
    <dbReference type="NCBI Taxonomy" id="128251"/>
    <lineage>
        <taxon>Eukaryota</taxon>
        <taxon>Viridiplantae</taxon>
        <taxon>Streptophyta</taxon>
        <taxon>Embryophyta</taxon>
        <taxon>Bryophyta</taxon>
        <taxon>Sphagnophytina</taxon>
        <taxon>Sphagnopsida</taxon>
        <taxon>Sphagnales</taxon>
        <taxon>Sphagnaceae</taxon>
        <taxon>Sphagnum</taxon>
    </lineage>
</organism>
<gene>
    <name evidence="8" type="ORF">CSSPTR1EN2_LOCUS3439</name>
</gene>
<evidence type="ECO:0000256" key="7">
    <source>
        <dbReference type="RuleBase" id="RU363080"/>
    </source>
</evidence>
<dbReference type="SUPFAM" id="SSF103511">
    <property type="entry name" value="Chlorophyll a-b binding protein"/>
    <property type="match status" value="1"/>
</dbReference>
<keyword evidence="4 7" id="KW-0602">Photosynthesis</keyword>
<proteinExistence type="inferred from homology"/>
<evidence type="ECO:0000313" key="9">
    <source>
        <dbReference type="Proteomes" id="UP001497512"/>
    </source>
</evidence>
<reference evidence="8" key="1">
    <citation type="submission" date="2024-02" db="EMBL/GenBank/DDBJ databases">
        <authorList>
            <consortium name="ELIXIR-Norway"/>
            <consortium name="Elixir Norway"/>
        </authorList>
    </citation>
    <scope>NUCLEOTIDE SEQUENCE</scope>
</reference>
<dbReference type="Gene3D" id="1.10.3460.10">
    <property type="entry name" value="Chlorophyll a/b binding protein domain"/>
    <property type="match status" value="1"/>
</dbReference>
<comment type="subcellular location">
    <subcellularLocation>
        <location evidence="1 7">Plastid</location>
        <location evidence="1 7">Chloroplast thylakoid membrane</location>
    </subcellularLocation>
</comment>
<comment type="function">
    <text evidence="7">The light-harvesting complex (LHC) functions as a light receptor, it captures and delivers excitation energy to photosystems with which it is closely associated.</text>
</comment>
<keyword evidence="7" id="KW-0603">Photosystem I</keyword>
<dbReference type="Proteomes" id="UP001497512">
    <property type="component" value="Chromosome 11"/>
</dbReference>
<evidence type="ECO:0000256" key="2">
    <source>
        <dbReference type="ARBA" id="ARBA00022494"/>
    </source>
</evidence>
<keyword evidence="7" id="KW-0604">Photosystem II</keyword>
<keyword evidence="5 7" id="KW-0934">Plastid</keyword>